<reference evidence="1" key="1">
    <citation type="submission" date="2023-03" db="EMBL/GenBank/DDBJ databases">
        <authorList>
            <person name="Cleenwerck I."/>
        </authorList>
    </citation>
    <scope>NUCLEOTIDE SEQUENCE</scope>
    <source>
        <strain evidence="1">LMG 32879</strain>
    </source>
</reference>
<protein>
    <submittedName>
        <fullName evidence="1">PAAR domain-containing protein</fullName>
    </submittedName>
</protein>
<proteinExistence type="predicted"/>
<keyword evidence="2" id="KW-1185">Reference proteome</keyword>
<dbReference type="Pfam" id="PF05488">
    <property type="entry name" value="PAAR_motif"/>
    <property type="match status" value="1"/>
</dbReference>
<dbReference type="RefSeq" id="WP_289843657.1">
    <property type="nucleotide sequence ID" value="NZ_CATKSH010000016.1"/>
</dbReference>
<dbReference type="AlphaFoldDB" id="A0AA35XX30"/>
<comment type="caution">
    <text evidence="1">The sequence shown here is derived from an EMBL/GenBank/DDBJ whole genome shotgun (WGS) entry which is preliminary data.</text>
</comment>
<organism evidence="1 2">
    <name type="scientific">Brytella acorum</name>
    <dbReference type="NCBI Taxonomy" id="2959299"/>
    <lineage>
        <taxon>Bacteria</taxon>
        <taxon>Pseudomonadati</taxon>
        <taxon>Pseudomonadota</taxon>
        <taxon>Alphaproteobacteria</taxon>
        <taxon>Acetobacterales</taxon>
        <taxon>Acetobacteraceae</taxon>
        <taxon>Brytella</taxon>
    </lineage>
</organism>
<dbReference type="EMBL" id="CATKSH010000016">
    <property type="protein sequence ID" value="CAI9121495.1"/>
    <property type="molecule type" value="Genomic_DNA"/>
</dbReference>
<gene>
    <name evidence="1" type="ORF">LMG32879_002342</name>
</gene>
<accession>A0AA35XX30</accession>
<dbReference type="InterPro" id="IPR008727">
    <property type="entry name" value="PAAR_motif"/>
</dbReference>
<evidence type="ECO:0000313" key="2">
    <source>
        <dbReference type="Proteomes" id="UP001176960"/>
    </source>
</evidence>
<evidence type="ECO:0000313" key="1">
    <source>
        <dbReference type="EMBL" id="CAI9121495.1"/>
    </source>
</evidence>
<dbReference type="Gene3D" id="2.60.200.60">
    <property type="match status" value="2"/>
</dbReference>
<dbReference type="CDD" id="cd14738">
    <property type="entry name" value="PAAR_2"/>
    <property type="match status" value="1"/>
</dbReference>
<dbReference type="Proteomes" id="UP001176960">
    <property type="component" value="Unassembled WGS sequence"/>
</dbReference>
<name>A0AA35XX30_9PROT</name>
<sequence length="134" mass="13283">MGGAKPAARLTDLHSCPMTDGPVPHVGGPVITGSFNVFINGLPAARLGDTAMCVGPTDTIVSGSGTVLINGRPAARVGDRTAHGGMIILGSPNVLIGDSSPVPDLPGVDLLTEATTLRAAAASGKPFCAICQGK</sequence>